<evidence type="ECO:0000256" key="2">
    <source>
        <dbReference type="ARBA" id="ARBA00011643"/>
    </source>
</evidence>
<dbReference type="Pfam" id="PF00208">
    <property type="entry name" value="ELFV_dehydrog"/>
    <property type="match status" value="1"/>
</dbReference>
<dbReference type="FunFam" id="3.40.50.10860:FF:000002">
    <property type="entry name" value="Glutamate dehydrogenase"/>
    <property type="match status" value="1"/>
</dbReference>
<feature type="binding site" evidence="7">
    <location>
        <position position="93"/>
    </location>
    <ligand>
        <name>substrate</name>
    </ligand>
</feature>
<dbReference type="PIRSF" id="PIRSF000185">
    <property type="entry name" value="Glu_DH"/>
    <property type="match status" value="1"/>
</dbReference>
<dbReference type="GO" id="GO:0004354">
    <property type="term" value="F:glutamate dehydrogenase (NADP+) activity"/>
    <property type="evidence" value="ECO:0007669"/>
    <property type="project" value="TreeGrafter"/>
</dbReference>
<keyword evidence="4 5" id="KW-0560">Oxidoreductase</keyword>
<feature type="domain" description="Glutamate/phenylalanine/leucine/valine/L-tryptophan dehydrogenase C-terminal" evidence="10">
    <location>
        <begin position="205"/>
        <end position="446"/>
    </location>
</feature>
<comment type="caution">
    <text evidence="11">The sequence shown here is derived from an EMBL/GenBank/DDBJ whole genome shotgun (WGS) entry which is preliminary data.</text>
</comment>
<dbReference type="InterPro" id="IPR033922">
    <property type="entry name" value="NAD_bind_Glu_DH"/>
</dbReference>
<dbReference type="Pfam" id="PF02812">
    <property type="entry name" value="ELFV_dehydrog_N"/>
    <property type="match status" value="1"/>
</dbReference>
<keyword evidence="12" id="KW-1185">Reference proteome</keyword>
<dbReference type="InterPro" id="IPR033524">
    <property type="entry name" value="Glu/Leu/Phe/Val_DH_AS"/>
</dbReference>
<dbReference type="Gene3D" id="3.40.50.720">
    <property type="entry name" value="NAD(P)-binding Rossmann-like Domain"/>
    <property type="match status" value="1"/>
</dbReference>
<evidence type="ECO:0000313" key="11">
    <source>
        <dbReference type="EMBL" id="TCP68941.1"/>
    </source>
</evidence>
<dbReference type="InterPro" id="IPR046346">
    <property type="entry name" value="Aminoacid_DH-like_N_sf"/>
</dbReference>
<dbReference type="RefSeq" id="WP_131917726.1">
    <property type="nucleotide sequence ID" value="NZ_JAOQNU010000001.1"/>
</dbReference>
<dbReference type="FunFam" id="1.10.285.10:FF:000001">
    <property type="entry name" value="Glutamate dehydrogenase"/>
    <property type="match status" value="1"/>
</dbReference>
<feature type="binding site" evidence="7">
    <location>
        <position position="243"/>
    </location>
    <ligand>
        <name>NAD(+)</name>
        <dbReference type="ChEBI" id="CHEBI:57540"/>
    </ligand>
</feature>
<dbReference type="InterPro" id="IPR006097">
    <property type="entry name" value="Glu/Leu/Phe/Val/Trp_DH_dimer"/>
</dbReference>
<dbReference type="InterPro" id="IPR006096">
    <property type="entry name" value="Glu/Leu/Phe/Val/Trp_DH_C"/>
</dbReference>
<dbReference type="InterPro" id="IPR036291">
    <property type="entry name" value="NAD(P)-bd_dom_sf"/>
</dbReference>
<evidence type="ECO:0000259" key="10">
    <source>
        <dbReference type="SMART" id="SM00839"/>
    </source>
</evidence>
<keyword evidence="7" id="KW-0520">NAD</keyword>
<gene>
    <name evidence="11" type="ORF">EDD73_101107</name>
</gene>
<dbReference type="InterPro" id="IPR050724">
    <property type="entry name" value="Glu_Leu_Phe_Val_DH"/>
</dbReference>
<dbReference type="SMART" id="SM00839">
    <property type="entry name" value="ELFV_dehydrog"/>
    <property type="match status" value="1"/>
</dbReference>
<dbReference type="InterPro" id="IPR014362">
    <property type="entry name" value="Glu_DH"/>
</dbReference>
<comment type="similarity">
    <text evidence="1 5 9">Belongs to the Glu/Leu/Phe/Val dehydrogenases family.</text>
</comment>
<dbReference type="GO" id="GO:0006537">
    <property type="term" value="P:glutamate biosynthetic process"/>
    <property type="evidence" value="ECO:0007669"/>
    <property type="project" value="TreeGrafter"/>
</dbReference>
<feature type="binding site" evidence="7">
    <location>
        <position position="114"/>
    </location>
    <ligand>
        <name>substrate</name>
    </ligand>
</feature>
<dbReference type="AlphaFoldDB" id="A0A4R2S947"/>
<dbReference type="SUPFAM" id="SSF53223">
    <property type="entry name" value="Aminoacid dehydrogenase-like, N-terminal domain"/>
    <property type="match status" value="1"/>
</dbReference>
<dbReference type="PANTHER" id="PTHR43571:SF1">
    <property type="entry name" value="NADP-SPECIFIC GLUTAMATE DEHYDROGENASE 1-RELATED"/>
    <property type="match status" value="1"/>
</dbReference>
<dbReference type="PANTHER" id="PTHR43571">
    <property type="entry name" value="NADP-SPECIFIC GLUTAMATE DEHYDROGENASE 1-RELATED"/>
    <property type="match status" value="1"/>
</dbReference>
<dbReference type="EMBL" id="SLXT01000001">
    <property type="protein sequence ID" value="TCP68941.1"/>
    <property type="molecule type" value="Genomic_DNA"/>
</dbReference>
<dbReference type="OrthoDB" id="9803297at2"/>
<feature type="site" description="Important for catalysis" evidence="8">
    <location>
        <position position="169"/>
    </location>
</feature>
<evidence type="ECO:0000256" key="3">
    <source>
        <dbReference type="ARBA" id="ARBA00012896"/>
    </source>
</evidence>
<sequence length="448" mass="48578">MALKNEYLSNLLETVKKRNAAEPEFIQAVTEVLESLEPVVEKRPDLVEAGVFERLVEPERQLMFRVPWVDDQGKVQVNRGFRVQFSSAIGPYKGGIRLHPSVYLGIIKFLGFEQVLKNSLTTLPMGGGKGGSDFDPKGKSDGEIMRFCQSFMTELYRHIGADTDVPAGDIGTGAREVGYMYGQYKRLANEFTGILTGKGLTYGGSLVRTEATGYGLCYFTDVMLKANGKSFEGQTVVVSGSGNVSIYAVEKAVEMGAKVVAMSDSNGYIHDPNGIDLACVKQLKEVERRRIKDYVDTHPGATYKEGSTGIWTIPCDIALPCATQNEIDKASAEILVKNGCYCVSEGANMPSTPEAIEVYLANGVLYGPAKAANAGGVATSGLEMSQNSARLSWTFEEVDQKLKNIMHNIFKNCDETAKAYGMEGNYMAGANIAGFLKVAEAMKAQGCV</sequence>
<dbReference type="GO" id="GO:0000166">
    <property type="term" value="F:nucleotide binding"/>
    <property type="evidence" value="ECO:0007669"/>
    <property type="project" value="UniProtKB-KW"/>
</dbReference>
<protein>
    <recommendedName>
        <fullName evidence="3 5">Glutamate dehydrogenase</fullName>
    </recommendedName>
</protein>
<evidence type="ECO:0000313" key="12">
    <source>
        <dbReference type="Proteomes" id="UP000294813"/>
    </source>
</evidence>
<feature type="binding site" evidence="7">
    <location>
        <position position="117"/>
    </location>
    <ligand>
        <name>substrate</name>
    </ligand>
</feature>
<dbReference type="CDD" id="cd05313">
    <property type="entry name" value="NAD_bind_2_Glu_DH"/>
    <property type="match status" value="1"/>
</dbReference>
<evidence type="ECO:0000256" key="8">
    <source>
        <dbReference type="PIRSR" id="PIRSR000185-3"/>
    </source>
</evidence>
<dbReference type="FunFam" id="3.40.50.720:FF:000030">
    <property type="entry name" value="Glutamate dehydrogenase"/>
    <property type="match status" value="1"/>
</dbReference>
<dbReference type="PRINTS" id="PR00082">
    <property type="entry name" value="GLFDHDRGNASE"/>
</dbReference>
<feature type="binding site" evidence="7">
    <location>
        <position position="380"/>
    </location>
    <ligand>
        <name>substrate</name>
    </ligand>
</feature>
<dbReference type="Gene3D" id="3.40.50.10860">
    <property type="entry name" value="Leucine Dehydrogenase, chain A, domain 1"/>
    <property type="match status" value="1"/>
</dbReference>
<dbReference type="PROSITE" id="PS00074">
    <property type="entry name" value="GLFV_DEHYDROGENASE"/>
    <property type="match status" value="1"/>
</dbReference>
<evidence type="ECO:0000256" key="5">
    <source>
        <dbReference type="PIRNR" id="PIRNR000185"/>
    </source>
</evidence>
<reference evidence="11 12" key="1">
    <citation type="submission" date="2019-03" db="EMBL/GenBank/DDBJ databases">
        <title>Genomic Encyclopedia of Type Strains, Phase IV (KMG-IV): sequencing the most valuable type-strain genomes for metagenomic binning, comparative biology and taxonomic classification.</title>
        <authorList>
            <person name="Goeker M."/>
        </authorList>
    </citation>
    <scope>NUCLEOTIDE SEQUENCE [LARGE SCALE GENOMIC DNA]</scope>
    <source>
        <strain evidence="11 12">DSM 11170</strain>
    </source>
</reference>
<dbReference type="InterPro" id="IPR006095">
    <property type="entry name" value="Glu/Leu/Phe/Val/Trp_DH"/>
</dbReference>
<evidence type="ECO:0000256" key="1">
    <source>
        <dbReference type="ARBA" id="ARBA00006382"/>
    </source>
</evidence>
<dbReference type="GO" id="GO:0005829">
    <property type="term" value="C:cytosol"/>
    <property type="evidence" value="ECO:0007669"/>
    <property type="project" value="TreeGrafter"/>
</dbReference>
<dbReference type="Proteomes" id="UP000294813">
    <property type="component" value="Unassembled WGS sequence"/>
</dbReference>
<feature type="binding site" evidence="7">
    <location>
        <position position="212"/>
    </location>
    <ligand>
        <name>NAD(+)</name>
        <dbReference type="ChEBI" id="CHEBI:57540"/>
    </ligand>
</feature>
<comment type="subunit">
    <text evidence="2">Homohexamer.</text>
</comment>
<feature type="binding site" evidence="7">
    <location>
        <position position="168"/>
    </location>
    <ligand>
        <name>substrate</name>
    </ligand>
</feature>
<accession>A0A4R2S947</accession>
<keyword evidence="7" id="KW-0547">Nucleotide-binding</keyword>
<dbReference type="Gene3D" id="1.10.285.10">
    <property type="entry name" value="Glutamate Dehydrogenase, chain A, domain 3"/>
    <property type="match status" value="2"/>
</dbReference>
<evidence type="ECO:0000256" key="4">
    <source>
        <dbReference type="ARBA" id="ARBA00023002"/>
    </source>
</evidence>
<evidence type="ECO:0000256" key="9">
    <source>
        <dbReference type="RuleBase" id="RU004417"/>
    </source>
</evidence>
<dbReference type="SUPFAM" id="SSF51735">
    <property type="entry name" value="NAD(P)-binding Rossmann-fold domains"/>
    <property type="match status" value="1"/>
</dbReference>
<evidence type="ECO:0000256" key="6">
    <source>
        <dbReference type="PIRSR" id="PIRSR000185-1"/>
    </source>
</evidence>
<feature type="active site" description="Proton donor" evidence="6">
    <location>
        <position position="129"/>
    </location>
</feature>
<name>A0A4R2S947_9FIRM</name>
<proteinExistence type="inferred from homology"/>
<organism evidence="11 12">
    <name type="scientific">Heliophilum fasciatum</name>
    <dbReference type="NCBI Taxonomy" id="35700"/>
    <lineage>
        <taxon>Bacteria</taxon>
        <taxon>Bacillati</taxon>
        <taxon>Bacillota</taxon>
        <taxon>Clostridia</taxon>
        <taxon>Eubacteriales</taxon>
        <taxon>Heliobacteriaceae</taxon>
        <taxon>Heliophilum</taxon>
    </lineage>
</organism>
<evidence type="ECO:0000256" key="7">
    <source>
        <dbReference type="PIRSR" id="PIRSR000185-2"/>
    </source>
</evidence>
<dbReference type="NCBIfam" id="NF006929">
    <property type="entry name" value="PRK09414.1"/>
    <property type="match status" value="1"/>
</dbReference>